<dbReference type="Pfam" id="PF00175">
    <property type="entry name" value="NAD_binding_1"/>
    <property type="match status" value="1"/>
</dbReference>
<dbReference type="InterPro" id="IPR012675">
    <property type="entry name" value="Beta-grasp_dom_sf"/>
</dbReference>
<keyword evidence="2" id="KW-0001">2Fe-2S</keyword>
<evidence type="ECO:0000256" key="5">
    <source>
        <dbReference type="ARBA" id="ARBA00023004"/>
    </source>
</evidence>
<sequence length="319" mass="34431">MSSALPLVVESVRAVARDVLQLVLRHAEHRPLPGAAPGAHIDLLLPAGPTRQYSLVNAAGAANQDRYEIAVGWDMRSRGGSRWIHEQLKVGQAVDASAPRNLFAMRPQDRRVLLVAGGIGITPIVAMARHCARQGLDWELLACARSAARLAYLEELRELAGARLRLHLDDEQDGPPRLDALLREPRWDGVYACGPAPMLDALQAATRHWPAGRLHMERFAATATPAGDGTRRDFELVLARSGCSTRVGADESVLAALGRLGIEHPSACREGLCGTCEVAVLDGEVRHLDAVLDAADPASRQRMMACVSRCAGERLVLDL</sequence>
<evidence type="ECO:0000256" key="4">
    <source>
        <dbReference type="ARBA" id="ARBA00023002"/>
    </source>
</evidence>
<dbReference type="SUPFAM" id="SSF52343">
    <property type="entry name" value="Ferredoxin reductase-like, C-terminal NADP-linked domain"/>
    <property type="match status" value="1"/>
</dbReference>
<dbReference type="InterPro" id="IPR001433">
    <property type="entry name" value="OxRdtase_FAD/NAD-bd"/>
</dbReference>
<keyword evidence="10" id="KW-1185">Reference proteome</keyword>
<evidence type="ECO:0000313" key="9">
    <source>
        <dbReference type="EMBL" id="RDI23370.1"/>
    </source>
</evidence>
<dbReference type="InterPro" id="IPR001041">
    <property type="entry name" value="2Fe-2S_ferredoxin-type"/>
</dbReference>
<dbReference type="InterPro" id="IPR006058">
    <property type="entry name" value="2Fe2S_fd_BS"/>
</dbReference>
<dbReference type="PANTHER" id="PTHR47354">
    <property type="entry name" value="NADH OXIDOREDUCTASE HCR"/>
    <property type="match status" value="1"/>
</dbReference>
<keyword evidence="9" id="KW-0503">Monooxygenase</keyword>
<dbReference type="InterPro" id="IPR036010">
    <property type="entry name" value="2Fe-2S_ferredoxin-like_sf"/>
</dbReference>
<evidence type="ECO:0000256" key="2">
    <source>
        <dbReference type="ARBA" id="ARBA00022714"/>
    </source>
</evidence>
<dbReference type="Pfam" id="PF00111">
    <property type="entry name" value="Fer2"/>
    <property type="match status" value="1"/>
</dbReference>
<dbReference type="GO" id="GO:0051537">
    <property type="term" value="F:2 iron, 2 sulfur cluster binding"/>
    <property type="evidence" value="ECO:0007669"/>
    <property type="project" value="UniProtKB-KW"/>
</dbReference>
<dbReference type="EMBL" id="QQAV01000006">
    <property type="protein sequence ID" value="RDI23370.1"/>
    <property type="molecule type" value="Genomic_DNA"/>
</dbReference>
<accession>A0A370FCY7</accession>
<keyword evidence="4" id="KW-0560">Oxidoreductase</keyword>
<dbReference type="InterPro" id="IPR039261">
    <property type="entry name" value="FNR_nucleotide-bd"/>
</dbReference>
<gene>
    <name evidence="9" type="ORF">DFR41_10674</name>
</gene>
<evidence type="ECO:0000256" key="3">
    <source>
        <dbReference type="ARBA" id="ARBA00022723"/>
    </source>
</evidence>
<dbReference type="OrthoDB" id="370747at2"/>
<dbReference type="SUPFAM" id="SSF54292">
    <property type="entry name" value="2Fe-2S ferredoxin-like"/>
    <property type="match status" value="1"/>
</dbReference>
<keyword evidence="5" id="KW-0408">Iron</keyword>
<dbReference type="Proteomes" id="UP000255265">
    <property type="component" value="Unassembled WGS sequence"/>
</dbReference>
<feature type="domain" description="FAD-binding FR-type" evidence="8">
    <location>
        <begin position="2"/>
        <end position="106"/>
    </location>
</feature>
<evidence type="ECO:0000259" key="8">
    <source>
        <dbReference type="PROSITE" id="PS51384"/>
    </source>
</evidence>
<dbReference type="Gene3D" id="2.40.30.10">
    <property type="entry name" value="Translation factors"/>
    <property type="match status" value="1"/>
</dbReference>
<evidence type="ECO:0000259" key="7">
    <source>
        <dbReference type="PROSITE" id="PS51085"/>
    </source>
</evidence>
<keyword evidence="1" id="KW-0285">Flavoprotein</keyword>
<dbReference type="InterPro" id="IPR050415">
    <property type="entry name" value="MRET"/>
</dbReference>
<comment type="caution">
    <text evidence="9">The sequence shown here is derived from an EMBL/GenBank/DDBJ whole genome shotgun (WGS) entry which is preliminary data.</text>
</comment>
<dbReference type="PROSITE" id="PS51384">
    <property type="entry name" value="FAD_FR"/>
    <property type="match status" value="1"/>
</dbReference>
<evidence type="ECO:0000256" key="1">
    <source>
        <dbReference type="ARBA" id="ARBA00022630"/>
    </source>
</evidence>
<dbReference type="SUPFAM" id="SSF63380">
    <property type="entry name" value="Riboflavin synthase domain-like"/>
    <property type="match status" value="1"/>
</dbReference>
<dbReference type="CDD" id="cd06185">
    <property type="entry name" value="PDR_like"/>
    <property type="match status" value="1"/>
</dbReference>
<dbReference type="PROSITE" id="PS00197">
    <property type="entry name" value="2FE2S_FER_1"/>
    <property type="match status" value="1"/>
</dbReference>
<feature type="domain" description="2Fe-2S ferredoxin-type" evidence="7">
    <location>
        <begin position="234"/>
        <end position="319"/>
    </location>
</feature>
<keyword evidence="3" id="KW-0479">Metal-binding</keyword>
<dbReference type="InterPro" id="IPR017938">
    <property type="entry name" value="Riboflavin_synthase-like_b-brl"/>
</dbReference>
<dbReference type="PRINTS" id="PR00409">
    <property type="entry name" value="PHDIOXRDTASE"/>
</dbReference>
<protein>
    <submittedName>
        <fullName evidence="9">p-toluenesulfonate methyl-monooxygenase reductase component TsaB</fullName>
    </submittedName>
</protein>
<dbReference type="GO" id="GO:0046872">
    <property type="term" value="F:metal ion binding"/>
    <property type="evidence" value="ECO:0007669"/>
    <property type="project" value="UniProtKB-KW"/>
</dbReference>
<dbReference type="AlphaFoldDB" id="A0A370FCY7"/>
<proteinExistence type="predicted"/>
<dbReference type="InterPro" id="IPR017927">
    <property type="entry name" value="FAD-bd_FR_type"/>
</dbReference>
<dbReference type="Gene3D" id="3.10.20.30">
    <property type="match status" value="1"/>
</dbReference>
<evidence type="ECO:0000313" key="10">
    <source>
        <dbReference type="Proteomes" id="UP000255265"/>
    </source>
</evidence>
<organism evidence="9 10">
    <name type="scientific">Pseudacidovorax intermedius</name>
    <dbReference type="NCBI Taxonomy" id="433924"/>
    <lineage>
        <taxon>Bacteria</taxon>
        <taxon>Pseudomonadati</taxon>
        <taxon>Pseudomonadota</taxon>
        <taxon>Betaproteobacteria</taxon>
        <taxon>Burkholderiales</taxon>
        <taxon>Comamonadaceae</taxon>
        <taxon>Pseudacidovorax</taxon>
    </lineage>
</organism>
<evidence type="ECO:0000256" key="6">
    <source>
        <dbReference type="ARBA" id="ARBA00023014"/>
    </source>
</evidence>
<keyword evidence="6" id="KW-0411">Iron-sulfur</keyword>
<reference evidence="9 10" key="1">
    <citation type="submission" date="2018-07" db="EMBL/GenBank/DDBJ databases">
        <title>Genomic Encyclopedia of Type Strains, Phase IV (KMG-IV): sequencing the most valuable type-strain genomes for metagenomic binning, comparative biology and taxonomic classification.</title>
        <authorList>
            <person name="Goeker M."/>
        </authorList>
    </citation>
    <scope>NUCLEOTIDE SEQUENCE [LARGE SCALE GENOMIC DNA]</scope>
    <source>
        <strain evidence="9 10">DSM 21352</strain>
    </source>
</reference>
<dbReference type="PANTHER" id="PTHR47354:SF1">
    <property type="entry name" value="CARNITINE MONOOXYGENASE REDUCTASE SUBUNIT"/>
    <property type="match status" value="1"/>
</dbReference>
<dbReference type="CDD" id="cd00207">
    <property type="entry name" value="fer2"/>
    <property type="match status" value="1"/>
</dbReference>
<dbReference type="Gene3D" id="3.40.50.80">
    <property type="entry name" value="Nucleotide-binding domain of ferredoxin-NADP reductase (FNR) module"/>
    <property type="match status" value="1"/>
</dbReference>
<dbReference type="GO" id="GO:0004497">
    <property type="term" value="F:monooxygenase activity"/>
    <property type="evidence" value="ECO:0007669"/>
    <property type="project" value="UniProtKB-KW"/>
</dbReference>
<name>A0A370FCY7_9BURK</name>
<dbReference type="PROSITE" id="PS51085">
    <property type="entry name" value="2FE2S_FER_2"/>
    <property type="match status" value="1"/>
</dbReference>
<dbReference type="RefSeq" id="WP_114803435.1">
    <property type="nucleotide sequence ID" value="NZ_QQAV01000006.1"/>
</dbReference>